<keyword evidence="4" id="KW-0274">FAD</keyword>
<dbReference type="InterPro" id="IPR036188">
    <property type="entry name" value="FAD/NAD-bd_sf"/>
</dbReference>
<dbReference type="GO" id="GO:0003955">
    <property type="term" value="F:NAD(P)H dehydrogenase (quinone) activity"/>
    <property type="evidence" value="ECO:0007669"/>
    <property type="project" value="TreeGrafter"/>
</dbReference>
<dbReference type="Gene3D" id="3.50.50.100">
    <property type="match status" value="1"/>
</dbReference>
<evidence type="ECO:0000259" key="6">
    <source>
        <dbReference type="Pfam" id="PF07992"/>
    </source>
</evidence>
<dbReference type="InterPro" id="IPR051169">
    <property type="entry name" value="NADH-Q_oxidoreductase"/>
</dbReference>
<evidence type="ECO:0000256" key="3">
    <source>
        <dbReference type="ARBA" id="ARBA00022630"/>
    </source>
</evidence>
<dbReference type="HOGENOM" id="CLU_021377_7_0_6"/>
<dbReference type="RefSeq" id="WP_012030951.1">
    <property type="nucleotide sequence ID" value="NC_009446.1"/>
</dbReference>
<keyword evidence="5 7" id="KW-0560">Oxidoreductase</keyword>
<dbReference type="EC" id="1.6.99.3" evidence="7"/>
<evidence type="ECO:0000256" key="2">
    <source>
        <dbReference type="ARBA" id="ARBA00005272"/>
    </source>
</evidence>
<sequence>MYYDIVIVGGGAGGLELAARLGRWFGREQGAQKVLLIDRASVHIWKPTLHEVAVGTLNTQQEGLSYQSLGRRNHFSFMRAQLQQLHPETHQLTLAPVCDVQGEFIIAERTIEFGKCVLALGSGSNFFGTSGSEHAYVLENLEDAERFYNQLSHLFSWAEYSDHHTLNVSIVGGGATGVELAAELREAYRLFAAERATPAFQLNITLIEAGARILATLPEKMSQNAAQILQSKQVTVLTSTKVLALHRDHITTSAGELAAGAIVWAAGIKAAETNRDFGLTVNALNQFIVDEQLRTSAADIYAIGDCAACLWRDGKNVPARAQAAHQQAFFLFKQLRAIAQNKAFRKRYRYRDFGSLIALGGKDNIGNLIPNLLKRHIFIEGIIAKYMYLLLHLAHHQLLLGYGKTFLLVLARFAQNRLSGRLKWH</sequence>
<dbReference type="PANTHER" id="PTHR42913:SF3">
    <property type="entry name" value="64 KDA MITOCHONDRIAL NADH DEHYDROGENASE (EUROFUNG)"/>
    <property type="match status" value="1"/>
</dbReference>
<dbReference type="OrthoDB" id="9781621at2"/>
<proteinExistence type="inferred from homology"/>
<keyword evidence="8" id="KW-1185">Reference proteome</keyword>
<name>A5EVC5_DICNV</name>
<gene>
    <name evidence="7" type="primary">ndh</name>
    <name evidence="7" type="ordered locus">DNO_0618</name>
</gene>
<reference evidence="7 8" key="1">
    <citation type="journal article" date="2007" name="Nat. Biotechnol.">
        <title>Genome sequence and identification of candidate vaccine antigens from the animal pathogen Dichelobacter nodosus.</title>
        <authorList>
            <person name="Myers G.S."/>
            <person name="Parker D."/>
            <person name="Al-Hasani K."/>
            <person name="Kennan R.M."/>
            <person name="Seemann T."/>
            <person name="Ren Q."/>
            <person name="Badger J.H."/>
            <person name="Selengut J.D."/>
            <person name="Deboy R.T."/>
            <person name="Tettelin H."/>
            <person name="Boyce J.D."/>
            <person name="McCarl V.P."/>
            <person name="Han X."/>
            <person name="Nelson W.C."/>
            <person name="Madupu R."/>
            <person name="Mohamoud Y."/>
            <person name="Holley T."/>
            <person name="Fedorova N."/>
            <person name="Khouri H."/>
            <person name="Bottomley S.P."/>
            <person name="Whittington R.J."/>
            <person name="Adler B."/>
            <person name="Songer J.G."/>
            <person name="Rood J.I."/>
            <person name="Paulsen I.T."/>
        </authorList>
    </citation>
    <scope>NUCLEOTIDE SEQUENCE [LARGE SCALE GENOMIC DNA]</scope>
    <source>
        <strain evidence="7 8">VCS1703A</strain>
    </source>
</reference>
<organism evidence="7 8">
    <name type="scientific">Dichelobacter nodosus (strain VCS1703A)</name>
    <dbReference type="NCBI Taxonomy" id="246195"/>
    <lineage>
        <taxon>Bacteria</taxon>
        <taxon>Pseudomonadati</taxon>
        <taxon>Pseudomonadota</taxon>
        <taxon>Gammaproteobacteria</taxon>
        <taxon>Cardiobacteriales</taxon>
        <taxon>Cardiobacteriaceae</taxon>
        <taxon>Dichelobacter</taxon>
    </lineage>
</organism>
<protein>
    <submittedName>
        <fullName evidence="7">NADH dehydrogenase</fullName>
        <ecNumber evidence="7">1.6.99.3</ecNumber>
    </submittedName>
</protein>
<dbReference type="SUPFAM" id="SSF51905">
    <property type="entry name" value="FAD/NAD(P)-binding domain"/>
    <property type="match status" value="1"/>
</dbReference>
<evidence type="ECO:0000256" key="5">
    <source>
        <dbReference type="ARBA" id="ARBA00023002"/>
    </source>
</evidence>
<dbReference type="PRINTS" id="PR00368">
    <property type="entry name" value="FADPNR"/>
</dbReference>
<dbReference type="InterPro" id="IPR023753">
    <property type="entry name" value="FAD/NAD-binding_dom"/>
</dbReference>
<comment type="cofactor">
    <cofactor evidence="1">
        <name>FAD</name>
        <dbReference type="ChEBI" id="CHEBI:57692"/>
    </cofactor>
</comment>
<dbReference type="GO" id="GO:0019646">
    <property type="term" value="P:aerobic electron transport chain"/>
    <property type="evidence" value="ECO:0007669"/>
    <property type="project" value="TreeGrafter"/>
</dbReference>
<dbReference type="AlphaFoldDB" id="A5EVC5"/>
<dbReference type="EMBL" id="CP000513">
    <property type="protein sequence ID" value="ABQ14076.1"/>
    <property type="molecule type" value="Genomic_DNA"/>
</dbReference>
<evidence type="ECO:0000313" key="7">
    <source>
        <dbReference type="EMBL" id="ABQ14076.1"/>
    </source>
</evidence>
<evidence type="ECO:0000313" key="8">
    <source>
        <dbReference type="Proteomes" id="UP000000248"/>
    </source>
</evidence>
<dbReference type="Pfam" id="PF07992">
    <property type="entry name" value="Pyr_redox_2"/>
    <property type="match status" value="1"/>
</dbReference>
<comment type="similarity">
    <text evidence="2">Belongs to the NADH dehydrogenase family.</text>
</comment>
<dbReference type="eggNOG" id="COG1252">
    <property type="taxonomic scope" value="Bacteria"/>
</dbReference>
<feature type="domain" description="FAD/NAD(P)-binding" evidence="6">
    <location>
        <begin position="3"/>
        <end position="328"/>
    </location>
</feature>
<evidence type="ECO:0000256" key="1">
    <source>
        <dbReference type="ARBA" id="ARBA00001974"/>
    </source>
</evidence>
<dbReference type="KEGG" id="dno:DNO_0618"/>
<keyword evidence="3" id="KW-0285">Flavoprotein</keyword>
<accession>A5EVC5</accession>
<dbReference type="PANTHER" id="PTHR42913">
    <property type="entry name" value="APOPTOSIS-INDUCING FACTOR 1"/>
    <property type="match status" value="1"/>
</dbReference>
<dbReference type="STRING" id="246195.DNO_0618"/>
<evidence type="ECO:0000256" key="4">
    <source>
        <dbReference type="ARBA" id="ARBA00022827"/>
    </source>
</evidence>
<dbReference type="PRINTS" id="PR00411">
    <property type="entry name" value="PNDRDTASEI"/>
</dbReference>
<dbReference type="Proteomes" id="UP000000248">
    <property type="component" value="Chromosome"/>
</dbReference>